<gene>
    <name evidence="1" type="ORF">EHQ83_09500</name>
</gene>
<dbReference type="InterPro" id="IPR021710">
    <property type="entry name" value="DUF3293"/>
</dbReference>
<dbReference type="RefSeq" id="WP_135572582.1">
    <property type="nucleotide sequence ID" value="NZ_RQGK01000006.1"/>
</dbReference>
<evidence type="ECO:0000313" key="1">
    <source>
        <dbReference type="EMBL" id="TGL85010.1"/>
    </source>
</evidence>
<protein>
    <submittedName>
        <fullName evidence="1">DUF3293 domain-containing protein</fullName>
    </submittedName>
</protein>
<accession>A0A6N4R3B4</accession>
<organism evidence="1 2">
    <name type="scientific">Leptospira yasudae</name>
    <dbReference type="NCBI Taxonomy" id="2202201"/>
    <lineage>
        <taxon>Bacteria</taxon>
        <taxon>Pseudomonadati</taxon>
        <taxon>Spirochaetota</taxon>
        <taxon>Spirochaetia</taxon>
        <taxon>Leptospirales</taxon>
        <taxon>Leptospiraceae</taxon>
        <taxon>Leptospira</taxon>
    </lineage>
</organism>
<sequence>MDEKLRNEYLNTRYTAYLSEESEGADMTEPFTLIEIFAESFNPELDEFLNRRGQIEWTFITAWNPKSVVLSLEENQRRNRELENRIVSYSYFRGKGIGTDPSWVPEESFLILGMDMRSACDLGKEFGQNAIVYGKKGNRSRLIELI</sequence>
<name>A0A6N4R3B4_9LEPT</name>
<dbReference type="AlphaFoldDB" id="A0A6N4R3B4"/>
<dbReference type="EMBL" id="RQGM01000033">
    <property type="protein sequence ID" value="TGL85010.1"/>
    <property type="molecule type" value="Genomic_DNA"/>
</dbReference>
<proteinExistence type="predicted"/>
<reference evidence="1 2" key="1">
    <citation type="journal article" date="2019" name="PLoS Negl. Trop. Dis.">
        <title>Revisiting the worldwide diversity of Leptospira species in the environment.</title>
        <authorList>
            <person name="Vincent A.T."/>
            <person name="Schiettekatte O."/>
            <person name="Bourhy P."/>
            <person name="Veyrier F.J."/>
            <person name="Picardeau M."/>
        </authorList>
    </citation>
    <scope>NUCLEOTIDE SEQUENCE [LARGE SCALE GENOMIC DNA]</scope>
    <source>
        <strain evidence="1 2">201702445</strain>
    </source>
</reference>
<evidence type="ECO:0000313" key="2">
    <source>
        <dbReference type="Proteomes" id="UP000297613"/>
    </source>
</evidence>
<dbReference type="Pfam" id="PF11697">
    <property type="entry name" value="DUF3293"/>
    <property type="match status" value="1"/>
</dbReference>
<comment type="caution">
    <text evidence="1">The sequence shown here is derived from an EMBL/GenBank/DDBJ whole genome shotgun (WGS) entry which is preliminary data.</text>
</comment>
<dbReference type="Proteomes" id="UP000297613">
    <property type="component" value="Unassembled WGS sequence"/>
</dbReference>